<dbReference type="EMBL" id="SOEC01000004">
    <property type="protein sequence ID" value="TDX30759.1"/>
    <property type="molecule type" value="Genomic_DNA"/>
</dbReference>
<organism evidence="1 2">
    <name type="scientific">Modicisalibacter xianhensis</name>
    <dbReference type="NCBI Taxonomy" id="442341"/>
    <lineage>
        <taxon>Bacteria</taxon>
        <taxon>Pseudomonadati</taxon>
        <taxon>Pseudomonadota</taxon>
        <taxon>Gammaproteobacteria</taxon>
        <taxon>Oceanospirillales</taxon>
        <taxon>Halomonadaceae</taxon>
        <taxon>Modicisalibacter</taxon>
    </lineage>
</organism>
<evidence type="ECO:0000313" key="1">
    <source>
        <dbReference type="EMBL" id="TDX30759.1"/>
    </source>
</evidence>
<comment type="caution">
    <text evidence="1">The sequence shown here is derived from an EMBL/GenBank/DDBJ whole genome shotgun (WGS) entry which is preliminary data.</text>
</comment>
<name>A0A4R8G662_9GAMM</name>
<dbReference type="Proteomes" id="UP000294489">
    <property type="component" value="Unassembled WGS sequence"/>
</dbReference>
<evidence type="ECO:0000313" key="2">
    <source>
        <dbReference type="Proteomes" id="UP000294489"/>
    </source>
</evidence>
<dbReference type="AlphaFoldDB" id="A0A4R8G662"/>
<protein>
    <submittedName>
        <fullName evidence="1">Uncharacterized protein</fullName>
    </submittedName>
</protein>
<gene>
    <name evidence="1" type="ORF">DFO67_10414</name>
</gene>
<sequence length="210" mass="23935">MPSVIDICNRALSHTGTDQTIASLDEKSKEARLCARWYEHSRDMLLRDMQPSFAQRRVALANMGEPPAGWEYRYRYPTECLMLHEVYDPEWYDPRRLEFQGRPFDVASSGDGGRVILTNVKAAEARYTARITDPNLQPVDFTATLELLLAANICMPLLADPNMAKYLSDRATLAINQAKTADMNEAREFDMPEAEWIRDRFGNTGQGYYG</sequence>
<proteinExistence type="predicted"/>
<accession>A0A4R8G662</accession>
<dbReference type="OrthoDB" id="7278537at2"/>
<dbReference type="RefSeq" id="WP_134016810.1">
    <property type="nucleotide sequence ID" value="NZ_SOEC01000004.1"/>
</dbReference>
<reference evidence="1 2" key="1">
    <citation type="submission" date="2019-03" db="EMBL/GenBank/DDBJ databases">
        <title>Freshwater and sediment microbial communities from various areas in North America, analyzing microbe dynamics in response to fracking.</title>
        <authorList>
            <person name="Lamendella R."/>
        </authorList>
    </citation>
    <scope>NUCLEOTIDE SEQUENCE [LARGE SCALE GENOMIC DNA]</scope>
    <source>
        <strain evidence="1 2">6_TX</strain>
    </source>
</reference>